<dbReference type="Proteomes" id="UP000242861">
    <property type="component" value="Unassembled WGS sequence"/>
</dbReference>
<dbReference type="InterPro" id="IPR046373">
    <property type="entry name" value="Acyl-CoA_Oxase/DH_mid-dom_sf"/>
</dbReference>
<dbReference type="InterPro" id="IPR009100">
    <property type="entry name" value="AcylCoA_DH/oxidase_NM_dom_sf"/>
</dbReference>
<evidence type="ECO:0000313" key="1">
    <source>
        <dbReference type="EMBL" id="PKF72151.1"/>
    </source>
</evidence>
<accession>A0A2I0CSM8</accession>
<evidence type="ECO:0000313" key="2">
    <source>
        <dbReference type="Proteomes" id="UP000242861"/>
    </source>
</evidence>
<name>A0A2I0CSM8_9PSED</name>
<comment type="caution">
    <text evidence="1">The sequence shown here is derived from an EMBL/GenBank/DDBJ whole genome shotgun (WGS) entry which is preliminary data.</text>
</comment>
<dbReference type="Gene3D" id="2.40.110.10">
    <property type="entry name" value="Butyryl-CoA Dehydrogenase, subunit A, domain 2"/>
    <property type="match status" value="1"/>
</dbReference>
<gene>
    <name evidence="1" type="ORF">CW360_04980</name>
</gene>
<dbReference type="RefSeq" id="WP_101192942.1">
    <property type="nucleotide sequence ID" value="NZ_PIYS01000005.1"/>
</dbReference>
<organism evidence="1 2">
    <name type="scientific">Pseudomonas fluvialis</name>
    <dbReference type="NCBI Taxonomy" id="1793966"/>
    <lineage>
        <taxon>Bacteria</taxon>
        <taxon>Pseudomonadati</taxon>
        <taxon>Pseudomonadota</taxon>
        <taxon>Gammaproteobacteria</taxon>
        <taxon>Pseudomonadales</taxon>
        <taxon>Pseudomonadaceae</taxon>
        <taxon>Pseudomonas</taxon>
    </lineage>
</organism>
<protein>
    <submittedName>
        <fullName evidence="1">Acyl-CoA dehydrogenase</fullName>
    </submittedName>
</protein>
<dbReference type="SUPFAM" id="SSF56645">
    <property type="entry name" value="Acyl-CoA dehydrogenase NM domain-like"/>
    <property type="match status" value="1"/>
</dbReference>
<dbReference type="GO" id="GO:0016627">
    <property type="term" value="F:oxidoreductase activity, acting on the CH-CH group of donors"/>
    <property type="evidence" value="ECO:0007669"/>
    <property type="project" value="InterPro"/>
</dbReference>
<dbReference type="AlphaFoldDB" id="A0A2I0CSM8"/>
<reference evidence="2" key="1">
    <citation type="submission" date="2017-12" db="EMBL/GenBank/DDBJ databases">
        <authorList>
            <person name="Yu X.-Y."/>
        </authorList>
    </citation>
    <scope>NUCLEOTIDE SEQUENCE [LARGE SCALE GENOMIC DNA]</scope>
    <source>
        <strain evidence="2">ZYSR67-Z</strain>
    </source>
</reference>
<dbReference type="EMBL" id="PIYS01000005">
    <property type="protein sequence ID" value="PKF72151.1"/>
    <property type="molecule type" value="Genomic_DNA"/>
</dbReference>
<sequence>MPWSELLSLRERLDDAPLAEWYEALLARAGQQPLRLALLGGRLASTPGRAFLAGYQAALRALWPAAPPSLGALCVTEQRSVRPADMQTRLDGLTLTGNKDFVTAAEAADWLLVAAREEPAGAAPRIALAVLYAGAPGVVLQGLPGMPLLADIPHARLRLQQAHCERLPGDGWAEYCKPFRSLEDLYVLCALHAWLLGVAQQCAWPQALQLRVLSLLAGCAEVARQPASDAAGHLLLAGLFAQQEALSADIDAAFASSPTAWQQLWQRDRAVLGLAAKARARRLDVAVQRLGL</sequence>
<proteinExistence type="predicted"/>